<reference evidence="2 3" key="1">
    <citation type="submission" date="2016-10" db="EMBL/GenBank/DDBJ databases">
        <authorList>
            <person name="Varghese N."/>
            <person name="Submissions S."/>
        </authorList>
    </citation>
    <scope>NUCLEOTIDE SEQUENCE [LARGE SCALE GENOMIC DNA]</scope>
    <source>
        <strain evidence="2 3">DSM 18839</strain>
    </source>
</reference>
<dbReference type="CDD" id="cd03454">
    <property type="entry name" value="YdeM"/>
    <property type="match status" value="1"/>
</dbReference>
<dbReference type="Proteomes" id="UP000198615">
    <property type="component" value="Unassembled WGS sequence"/>
</dbReference>
<dbReference type="InterPro" id="IPR029069">
    <property type="entry name" value="HotDog_dom_sf"/>
</dbReference>
<proteinExistence type="predicted"/>
<dbReference type="SUPFAM" id="SSF54637">
    <property type="entry name" value="Thioesterase/thiol ester dehydrase-isomerase"/>
    <property type="match status" value="1"/>
</dbReference>
<evidence type="ECO:0000313" key="3">
    <source>
        <dbReference type="Proteomes" id="UP000198615"/>
    </source>
</evidence>
<dbReference type="PANTHER" id="PTHR43664:SF1">
    <property type="entry name" value="BETA-METHYLMALYL-COA DEHYDRATASE"/>
    <property type="match status" value="1"/>
</dbReference>
<protein>
    <submittedName>
        <fullName evidence="2">Acyl dehydratase</fullName>
    </submittedName>
</protein>
<dbReference type="Pfam" id="PF01575">
    <property type="entry name" value="MaoC_dehydratas"/>
    <property type="match status" value="1"/>
</dbReference>
<name>A0A8G2EXC0_9PROT</name>
<dbReference type="AlphaFoldDB" id="A0A8G2EXC0"/>
<gene>
    <name evidence="2" type="ORF">SAMN05660686_00987</name>
</gene>
<keyword evidence="3" id="KW-1185">Reference proteome</keyword>
<accession>A0A8G2EXC0</accession>
<comment type="caution">
    <text evidence="2">The sequence shown here is derived from an EMBL/GenBank/DDBJ whole genome shotgun (WGS) entry which is preliminary data.</text>
</comment>
<dbReference type="InterPro" id="IPR052342">
    <property type="entry name" value="MCH/BMMD"/>
</dbReference>
<feature type="domain" description="MaoC-like" evidence="1">
    <location>
        <begin position="15"/>
        <end position="112"/>
    </location>
</feature>
<dbReference type="PANTHER" id="PTHR43664">
    <property type="entry name" value="MONOAMINE OXIDASE-RELATED"/>
    <property type="match status" value="1"/>
</dbReference>
<sequence>MREKKYFEDFQVGDVLTGQRVTVTESQIVDFAFKWDPQPFHVSKPDAEATMFGGLIASGFHTLALTFRLIWQAGPHQETNVGGTGMDNLRWPRPVRPGDTLSATAEVMELIPSSSRPFGRVKLAYTTKNQNEEVVMTCEMHHLLATRPSE</sequence>
<dbReference type="OrthoDB" id="9797938at2"/>
<dbReference type="EMBL" id="FNBW01000002">
    <property type="protein sequence ID" value="SDF30856.1"/>
    <property type="molecule type" value="Genomic_DNA"/>
</dbReference>
<dbReference type="Gene3D" id="3.10.129.10">
    <property type="entry name" value="Hotdog Thioesterase"/>
    <property type="match status" value="1"/>
</dbReference>
<organism evidence="2 3">
    <name type="scientific">Thalassobaculum litoreum DSM 18839</name>
    <dbReference type="NCBI Taxonomy" id="1123362"/>
    <lineage>
        <taxon>Bacteria</taxon>
        <taxon>Pseudomonadati</taxon>
        <taxon>Pseudomonadota</taxon>
        <taxon>Alphaproteobacteria</taxon>
        <taxon>Rhodospirillales</taxon>
        <taxon>Thalassobaculaceae</taxon>
        <taxon>Thalassobaculum</taxon>
    </lineage>
</organism>
<dbReference type="InterPro" id="IPR002539">
    <property type="entry name" value="MaoC-like_dom"/>
</dbReference>
<evidence type="ECO:0000259" key="1">
    <source>
        <dbReference type="Pfam" id="PF01575"/>
    </source>
</evidence>
<evidence type="ECO:0000313" key="2">
    <source>
        <dbReference type="EMBL" id="SDF30856.1"/>
    </source>
</evidence>
<dbReference type="RefSeq" id="WP_093148572.1">
    <property type="nucleotide sequence ID" value="NZ_FNBW01000002.1"/>
</dbReference>